<protein>
    <submittedName>
        <fullName evidence="1">Uncharacterized protein</fullName>
    </submittedName>
</protein>
<dbReference type="AlphaFoldDB" id="A0A397JNX5"/>
<gene>
    <name evidence="1" type="ORF">Glove_9g69</name>
</gene>
<proteinExistence type="predicted"/>
<keyword evidence="2" id="KW-1185">Reference proteome</keyword>
<sequence length="399" mass="46277">MFFEKISESFEKIFSKKIPESLNKFNLETQKNIVEIFRTAKENIEKNNPTEDDDFLDPLLLIIEWNENNLQQRRILKATITNAFVFWIRNQWICRSYPFNLNVANYNGTVNATTLSNAIFIIRDSNAVQKHQIAVGIIEHLVRTYLQGAGANTLGTQFEERVSVNNKLHCEIEQQQEMEIKLASLKSHFEPPPLQSTMWEKKREICKREGIDLIEISYEADLFPYIKSKLQEKDEVKFSKKYQGDKDSPVWAFRIVIGANNSGERNIKCDDVILVGHNLNEPKYTIVKKFFKYLAKDKSKPYYEDVTFSTFTPDKIPDPVNFYTRHFLKTSRMLVLNNGNGLDAIVSNLSYSLTIDSSTVNASLVKELILILSHLQHLYMLALFQTSVHPNLVRHLEEL</sequence>
<name>A0A397JNX5_9GLOM</name>
<comment type="caution">
    <text evidence="1">The sequence shown here is derived from an EMBL/GenBank/DDBJ whole genome shotgun (WGS) entry which is preliminary data.</text>
</comment>
<organism evidence="1 2">
    <name type="scientific">Diversispora epigaea</name>
    <dbReference type="NCBI Taxonomy" id="1348612"/>
    <lineage>
        <taxon>Eukaryota</taxon>
        <taxon>Fungi</taxon>
        <taxon>Fungi incertae sedis</taxon>
        <taxon>Mucoromycota</taxon>
        <taxon>Glomeromycotina</taxon>
        <taxon>Glomeromycetes</taxon>
        <taxon>Diversisporales</taxon>
        <taxon>Diversisporaceae</taxon>
        <taxon>Diversispora</taxon>
    </lineage>
</organism>
<dbReference type="EMBL" id="PQFF01000007">
    <property type="protein sequence ID" value="RHZ90039.1"/>
    <property type="molecule type" value="Genomic_DNA"/>
</dbReference>
<accession>A0A397JNX5</accession>
<reference evidence="1 2" key="1">
    <citation type="submission" date="2018-08" db="EMBL/GenBank/DDBJ databases">
        <title>Genome and evolution of the arbuscular mycorrhizal fungus Diversispora epigaea (formerly Glomus versiforme) and its bacterial endosymbionts.</title>
        <authorList>
            <person name="Sun X."/>
            <person name="Fei Z."/>
            <person name="Harrison M."/>
        </authorList>
    </citation>
    <scope>NUCLEOTIDE SEQUENCE [LARGE SCALE GENOMIC DNA]</scope>
    <source>
        <strain evidence="1 2">IT104</strain>
    </source>
</reference>
<dbReference type="Proteomes" id="UP000266861">
    <property type="component" value="Unassembled WGS sequence"/>
</dbReference>
<evidence type="ECO:0000313" key="2">
    <source>
        <dbReference type="Proteomes" id="UP000266861"/>
    </source>
</evidence>
<evidence type="ECO:0000313" key="1">
    <source>
        <dbReference type="EMBL" id="RHZ90039.1"/>
    </source>
</evidence>